<evidence type="ECO:0000313" key="2">
    <source>
        <dbReference type="RefSeq" id="NP_054981.1"/>
    </source>
</evidence>
<reference evidence="2 3" key="3">
    <citation type="submission" date="2025-04" db="UniProtKB">
        <authorList>
            <consortium name="RefSeq"/>
        </authorList>
    </citation>
    <scope>IDENTIFICATION</scope>
</reference>
<sequence>MGKFGFNCQLLLSEIGFTTDLNHSTCFHKSVRFSRSKSSRFYMKKIWLGMFYLI</sequence>
<dbReference type="AlphaFoldDB" id="Q9LE24"/>
<geneLocation type="plastid" evidence="2 3"/>
<name>Q9LE24_SPIOL</name>
<dbReference type="GeneID" id="2715703"/>
<reference evidence="2 3" key="1">
    <citation type="submission" date="2000-12" db="EMBL/GenBank/DDBJ databases">
        <authorList>
            <consortium name="NCBI Genome Project"/>
        </authorList>
    </citation>
    <scope>NUCLEOTIDE SEQUENCE</scope>
</reference>
<dbReference type="GeneID" id="2715706"/>
<protein>
    <submittedName>
        <fullName evidence="2 3">Uncharacterized protein</fullName>
    </submittedName>
</protein>
<evidence type="ECO:0000313" key="1">
    <source>
        <dbReference type="Proteomes" id="UP000813463"/>
    </source>
</evidence>
<keyword evidence="1" id="KW-1185">Reference proteome</keyword>
<dbReference type="RefSeq" id="NP_054998.1">
    <property type="nucleotide sequence ID" value="NC_002202.1"/>
</dbReference>
<organism evidence="1 2">
    <name type="scientific">Spinacia oleracea</name>
    <name type="common">Spinach</name>
    <dbReference type="NCBI Taxonomy" id="3562"/>
    <lineage>
        <taxon>Eukaryota</taxon>
        <taxon>Viridiplantae</taxon>
        <taxon>Streptophyta</taxon>
        <taxon>Embryophyta</taxon>
        <taxon>Tracheophyta</taxon>
        <taxon>Spermatophyta</taxon>
        <taxon>Magnoliopsida</taxon>
        <taxon>eudicotyledons</taxon>
        <taxon>Gunneridae</taxon>
        <taxon>Pentapetalae</taxon>
        <taxon>Caryophyllales</taxon>
        <taxon>Chenopodiaceae</taxon>
        <taxon>Chenopodioideae</taxon>
        <taxon>Anserineae</taxon>
        <taxon>Spinacia</taxon>
    </lineage>
</organism>
<proteinExistence type="predicted"/>
<accession>Q9LE24</accession>
<dbReference type="RefSeq" id="NP_054981.1">
    <property type="nucleotide sequence ID" value="NC_002202.1"/>
</dbReference>
<reference evidence="1 2" key="2">
    <citation type="journal article" date="2001" name="Plant Mol. Biol.">
        <title>The plastid chromosome of spinach (Spinacia oleracea): complete nucleotide sequence and gene organization.</title>
        <authorList>
            <person name="Schmitz-Linneweber C."/>
            <person name="Maier R.M."/>
            <person name="Alcaraz J.P."/>
            <person name="Cottet A."/>
            <person name="Herrmann R.G."/>
            <person name="Mache R."/>
        </authorList>
    </citation>
    <scope>NUCLEOTIDE SEQUENCE [LARGE SCALE GENOMIC DNA]</scope>
    <source>
        <strain evidence="1">cv. Varoflay</strain>
    </source>
</reference>
<gene>
    <name evidence="2" type="ORF">SpolCp077</name>
    <name evidence="3" type="ORF">SpolCp096</name>
</gene>
<keyword evidence="2 3" id="KW-0934">Plastid</keyword>
<dbReference type="KEGG" id="soe:2715703"/>
<dbReference type="KEGG" id="soe:2715706"/>
<evidence type="ECO:0000313" key="3">
    <source>
        <dbReference type="RefSeq" id="NP_054998.1"/>
    </source>
</evidence>
<dbReference type="Proteomes" id="UP000813463">
    <property type="component" value="Chloroplast Pltd"/>
</dbReference>